<evidence type="ECO:0000313" key="1">
    <source>
        <dbReference type="EMBL" id="OGL97726.1"/>
    </source>
</evidence>
<sequence>MIDISIIIVGFKNARLVRQTLKGIRRAAPTVSCEVLISENDPTGATAHVAKEFPEVRVLNNEKNLGFGLAMNRGIEAAGGRYILVFNPDIVVLPGAFEELVRYLDANPGVGIVGPRLRNPDGGLQLSCYRFMEPITVLYRRLPFIRRIRAVRRHLDEYTLADWDHASTREVDYLLGAAMMVRRDALQKVGGFDPKYFMYFEDQDLCRRFWKAGWKVVYHPAAELVHYHRRETADGNFFRQLLHPLTRIQIKSAVYYFYKYRGESNPRTSTCHTP</sequence>
<dbReference type="Gene3D" id="3.90.550.10">
    <property type="entry name" value="Spore Coat Polysaccharide Biosynthesis Protein SpsA, Chain A"/>
    <property type="match status" value="1"/>
</dbReference>
<dbReference type="CDD" id="cd04186">
    <property type="entry name" value="GT_2_like_c"/>
    <property type="match status" value="1"/>
</dbReference>
<reference evidence="1 2" key="1">
    <citation type="journal article" date="2016" name="Nat. Commun.">
        <title>Thousands of microbial genomes shed light on interconnected biogeochemical processes in an aquifer system.</title>
        <authorList>
            <person name="Anantharaman K."/>
            <person name="Brown C.T."/>
            <person name="Hug L.A."/>
            <person name="Sharon I."/>
            <person name="Castelle C.J."/>
            <person name="Probst A.J."/>
            <person name="Thomas B.C."/>
            <person name="Singh A."/>
            <person name="Wilkins M.J."/>
            <person name="Karaoz U."/>
            <person name="Brodie E.L."/>
            <person name="Williams K.H."/>
            <person name="Hubbard S.S."/>
            <person name="Banfield J.F."/>
        </authorList>
    </citation>
    <scope>NUCLEOTIDE SEQUENCE [LARGE SCALE GENOMIC DNA]</scope>
</reference>
<dbReference type="InterPro" id="IPR029044">
    <property type="entry name" value="Nucleotide-diphossugar_trans"/>
</dbReference>
<dbReference type="PANTHER" id="PTHR43179:SF7">
    <property type="entry name" value="RHAMNOSYLTRANSFERASE WBBL"/>
    <property type="match status" value="1"/>
</dbReference>
<evidence type="ECO:0000313" key="2">
    <source>
        <dbReference type="Proteomes" id="UP000176501"/>
    </source>
</evidence>
<dbReference type="Pfam" id="PF13641">
    <property type="entry name" value="Glyco_tranf_2_3"/>
    <property type="match status" value="1"/>
</dbReference>
<proteinExistence type="predicted"/>
<comment type="caution">
    <text evidence="1">The sequence shown here is derived from an EMBL/GenBank/DDBJ whole genome shotgun (WGS) entry which is preliminary data.</text>
</comment>
<name>A0A1F7W513_9BACT</name>
<dbReference type="EMBL" id="MGFE01000030">
    <property type="protein sequence ID" value="OGL97726.1"/>
    <property type="molecule type" value="Genomic_DNA"/>
</dbReference>
<accession>A0A1F7W513</accession>
<organism evidence="1 2">
    <name type="scientific">Candidatus Uhrbacteria bacterium RIFOXYB2_FULL_57_15</name>
    <dbReference type="NCBI Taxonomy" id="1802422"/>
    <lineage>
        <taxon>Bacteria</taxon>
        <taxon>Candidatus Uhriibacteriota</taxon>
    </lineage>
</organism>
<dbReference type="AlphaFoldDB" id="A0A1F7W513"/>
<dbReference type="PANTHER" id="PTHR43179">
    <property type="entry name" value="RHAMNOSYLTRANSFERASE WBBL"/>
    <property type="match status" value="1"/>
</dbReference>
<dbReference type="Proteomes" id="UP000176501">
    <property type="component" value="Unassembled WGS sequence"/>
</dbReference>
<gene>
    <name evidence="1" type="ORF">A2304_00480</name>
</gene>
<dbReference type="SUPFAM" id="SSF53448">
    <property type="entry name" value="Nucleotide-diphospho-sugar transferases"/>
    <property type="match status" value="1"/>
</dbReference>
<evidence type="ECO:0008006" key="3">
    <source>
        <dbReference type="Google" id="ProtNLM"/>
    </source>
</evidence>
<protein>
    <recommendedName>
        <fullName evidence="3">Glycosyltransferase 2-like domain-containing protein</fullName>
    </recommendedName>
</protein>